<dbReference type="STRING" id="180197.SAMN02982919_02803"/>
<dbReference type="InterPro" id="IPR001279">
    <property type="entry name" value="Metallo-B-lactamas"/>
</dbReference>
<protein>
    <submittedName>
        <fullName evidence="8">Competence protein ComEC</fullName>
    </submittedName>
</protein>
<dbReference type="SMART" id="SM00849">
    <property type="entry name" value="Lactamase_B"/>
    <property type="match status" value="1"/>
</dbReference>
<dbReference type="InterPro" id="IPR025405">
    <property type="entry name" value="DUF4131"/>
</dbReference>
<evidence type="ECO:0000256" key="5">
    <source>
        <dbReference type="ARBA" id="ARBA00023136"/>
    </source>
</evidence>
<evidence type="ECO:0000256" key="3">
    <source>
        <dbReference type="ARBA" id="ARBA00022692"/>
    </source>
</evidence>
<keyword evidence="5 6" id="KW-0472">Membrane</keyword>
<name>A0A1H9R558_9BURK</name>
<dbReference type="Pfam" id="PF00753">
    <property type="entry name" value="Lactamase_B"/>
    <property type="match status" value="1"/>
</dbReference>
<keyword evidence="4 6" id="KW-1133">Transmembrane helix</keyword>
<gene>
    <name evidence="8" type="ORF">SAMN02982919_02803</name>
</gene>
<dbReference type="InterPro" id="IPR052159">
    <property type="entry name" value="Competence_DNA_uptake"/>
</dbReference>
<reference evidence="8 9" key="1">
    <citation type="submission" date="2016-10" db="EMBL/GenBank/DDBJ databases">
        <authorList>
            <person name="de Groot N.N."/>
        </authorList>
    </citation>
    <scope>NUCLEOTIDE SEQUENCE [LARGE SCALE GENOMIC DNA]</scope>
    <source>
        <strain evidence="8 9">ATCC 35958</strain>
    </source>
</reference>
<evidence type="ECO:0000256" key="2">
    <source>
        <dbReference type="ARBA" id="ARBA00022475"/>
    </source>
</evidence>
<feature type="transmembrane region" description="Helical" evidence="6">
    <location>
        <begin position="411"/>
        <end position="428"/>
    </location>
</feature>
<dbReference type="PANTHER" id="PTHR30619:SF1">
    <property type="entry name" value="RECOMBINATION PROTEIN 2"/>
    <property type="match status" value="1"/>
</dbReference>
<dbReference type="AlphaFoldDB" id="A0A1H9R558"/>
<dbReference type="Pfam" id="PF13567">
    <property type="entry name" value="DUF4131"/>
    <property type="match status" value="1"/>
</dbReference>
<proteinExistence type="predicted"/>
<dbReference type="GO" id="GO:0030420">
    <property type="term" value="P:establishment of competence for transformation"/>
    <property type="evidence" value="ECO:0007669"/>
    <property type="project" value="InterPro"/>
</dbReference>
<feature type="domain" description="Metallo-beta-lactamase" evidence="7">
    <location>
        <begin position="584"/>
        <end position="784"/>
    </location>
</feature>
<dbReference type="GO" id="GO:0005886">
    <property type="term" value="C:plasma membrane"/>
    <property type="evidence" value="ECO:0007669"/>
    <property type="project" value="UniProtKB-SubCell"/>
</dbReference>
<dbReference type="InterPro" id="IPR035681">
    <property type="entry name" value="ComA-like_MBL"/>
</dbReference>
<dbReference type="Proteomes" id="UP000199766">
    <property type="component" value="Unassembled WGS sequence"/>
</dbReference>
<evidence type="ECO:0000259" key="7">
    <source>
        <dbReference type="SMART" id="SM00849"/>
    </source>
</evidence>
<dbReference type="PANTHER" id="PTHR30619">
    <property type="entry name" value="DNA INTERNALIZATION/COMPETENCE PROTEIN COMEC/REC2"/>
    <property type="match status" value="1"/>
</dbReference>
<dbReference type="NCBIfam" id="TIGR00361">
    <property type="entry name" value="ComEC_Rec2"/>
    <property type="match status" value="1"/>
</dbReference>
<keyword evidence="2" id="KW-1003">Cell membrane</keyword>
<feature type="transmembrane region" description="Helical" evidence="6">
    <location>
        <begin position="530"/>
        <end position="549"/>
    </location>
</feature>
<evidence type="ECO:0000313" key="9">
    <source>
        <dbReference type="Proteomes" id="UP000199766"/>
    </source>
</evidence>
<evidence type="ECO:0000256" key="4">
    <source>
        <dbReference type="ARBA" id="ARBA00022989"/>
    </source>
</evidence>
<feature type="transmembrane region" description="Helical" evidence="6">
    <location>
        <begin position="305"/>
        <end position="328"/>
    </location>
</feature>
<dbReference type="NCBIfam" id="TIGR00360">
    <property type="entry name" value="ComEC_N-term"/>
    <property type="match status" value="1"/>
</dbReference>
<dbReference type="EMBL" id="FOGD01000012">
    <property type="protein sequence ID" value="SER67862.1"/>
    <property type="molecule type" value="Genomic_DNA"/>
</dbReference>
<dbReference type="InterPro" id="IPR036866">
    <property type="entry name" value="RibonucZ/Hydroxyglut_hydro"/>
</dbReference>
<feature type="transmembrane region" description="Helical" evidence="6">
    <location>
        <begin position="55"/>
        <end position="73"/>
    </location>
</feature>
<dbReference type="InterPro" id="IPR004477">
    <property type="entry name" value="ComEC_N"/>
</dbReference>
<dbReference type="Pfam" id="PF03772">
    <property type="entry name" value="Competence"/>
    <property type="match status" value="1"/>
</dbReference>
<feature type="transmembrane region" description="Helical" evidence="6">
    <location>
        <begin position="476"/>
        <end position="497"/>
    </location>
</feature>
<evidence type="ECO:0000256" key="1">
    <source>
        <dbReference type="ARBA" id="ARBA00004651"/>
    </source>
</evidence>
<keyword evidence="3 6" id="KW-0812">Transmembrane</keyword>
<dbReference type="InterPro" id="IPR004797">
    <property type="entry name" value="Competence_ComEC/Rec2"/>
</dbReference>
<organism evidence="8 9">
    <name type="scientific">Giesbergeria anulus</name>
    <dbReference type="NCBI Taxonomy" id="180197"/>
    <lineage>
        <taxon>Bacteria</taxon>
        <taxon>Pseudomonadati</taxon>
        <taxon>Pseudomonadota</taxon>
        <taxon>Betaproteobacteria</taxon>
        <taxon>Burkholderiales</taxon>
        <taxon>Comamonadaceae</taxon>
        <taxon>Giesbergeria</taxon>
    </lineage>
</organism>
<dbReference type="SUPFAM" id="SSF56281">
    <property type="entry name" value="Metallo-hydrolase/oxidoreductase"/>
    <property type="match status" value="1"/>
</dbReference>
<dbReference type="CDD" id="cd07731">
    <property type="entry name" value="ComA-like_MBL-fold"/>
    <property type="match status" value="1"/>
</dbReference>
<feature type="transmembrane region" description="Helical" evidence="6">
    <location>
        <begin position="335"/>
        <end position="358"/>
    </location>
</feature>
<sequence length="861" mass="93292">MMPAMNASPTPSITASSYLMADCPARSRPWHFLALLLGSLAGAAVQVNQAQLWPVQWYEVLALIGLVLLLALWWTRRWFAKNCTICTPVFGALAAALLLFAVTGLRASHFTAQALNPVLEGRDIRVTGMVVAMPQPLEGGQRLRLAVESATLEGQAVRLPELMDLGWYHRPQHGSADADTVAPALVRPGERWQMTVRLKAPHGLRNPHGFDYELWAWEQGVQAVGDVRAGKKDTAPQRLAATYQYPVEQARQQVRDAIMAQLAANPADAASQRVAGVVAALVTGDQRAIERSDWDLFRTTGVSHLMSISGLHITLFAWLAAALIRLLWRRSTRLCLLLPAPSAALVGGALLAAAYALFSGWGIPAQRTISMLCAVALLRLWGLRWPWPHVWLLTCAAVVLPDPWALWQPGFWLSFVAVGILFASDPGAGVPDSPSVVGRFLSMLREQWVVTLALTPLGLLMFGQVSLVGFGANMLAIPWTTLVVTPLAFLGVVWAPLWQLAAMAVQAMVLLLEWFAAVPWAALWLPIAPLWAGMAAVAGGTLLALSWPWPVRLLGLPLMIPVFFWQPPRPAPGQFELLAVDVGQGTAVLVRTATRTLLYDAGPRTSAGSDAGSRVLVPLLRAQGERLDTLLLSHRDSDHTGGALAVLQAQPQAQLLGSVTEEADLQALRPVTPCVAGQRWRWDGVEFSILHPQPPEAAPATVGARKARSSTNAQSCVLRIVAPSGVAALLPGDIESAQEQFLLAQNAPLRADVLLLPHHGSKTSSSAAFLDAVQPRSAWAQSGYRNRFGHPAPEVLERLQERGIALVDSVRCGAAQWSSTQPGSVHCQRQLQARYWQHLPAGLSQQFSGDGHRVKALERYR</sequence>
<comment type="subcellular location">
    <subcellularLocation>
        <location evidence="1">Cell membrane</location>
        <topology evidence="1">Multi-pass membrane protein</topology>
    </subcellularLocation>
</comment>
<evidence type="ECO:0000313" key="8">
    <source>
        <dbReference type="EMBL" id="SER67862.1"/>
    </source>
</evidence>
<keyword evidence="9" id="KW-1185">Reference proteome</keyword>
<dbReference type="Gene3D" id="3.60.15.10">
    <property type="entry name" value="Ribonuclease Z/Hydroxyacylglutathione hydrolase-like"/>
    <property type="match status" value="1"/>
</dbReference>
<feature type="transmembrane region" description="Helical" evidence="6">
    <location>
        <begin position="448"/>
        <end position="470"/>
    </location>
</feature>
<evidence type="ECO:0000256" key="6">
    <source>
        <dbReference type="SAM" id="Phobius"/>
    </source>
</evidence>
<feature type="transmembrane region" description="Helical" evidence="6">
    <location>
        <begin position="85"/>
        <end position="105"/>
    </location>
</feature>
<feature type="transmembrane region" description="Helical" evidence="6">
    <location>
        <begin position="364"/>
        <end position="382"/>
    </location>
</feature>
<feature type="transmembrane region" description="Helical" evidence="6">
    <location>
        <begin position="504"/>
        <end position="524"/>
    </location>
</feature>
<accession>A0A1H9R558</accession>